<dbReference type="Proteomes" id="UP000789702">
    <property type="component" value="Unassembled WGS sequence"/>
</dbReference>
<reference evidence="1" key="1">
    <citation type="submission" date="2021-06" db="EMBL/GenBank/DDBJ databases">
        <authorList>
            <person name="Kallberg Y."/>
            <person name="Tangrot J."/>
            <person name="Rosling A."/>
        </authorList>
    </citation>
    <scope>NUCLEOTIDE SEQUENCE</scope>
    <source>
        <strain evidence="1">IL203A</strain>
    </source>
</reference>
<protein>
    <submittedName>
        <fullName evidence="1">15684_t:CDS:1</fullName>
    </submittedName>
</protein>
<name>A0ACA9NLM9_9GLOM</name>
<evidence type="ECO:0000313" key="2">
    <source>
        <dbReference type="Proteomes" id="UP000789702"/>
    </source>
</evidence>
<sequence>QPPRLSWNEYLRDLESAVNDSALQSAEESDTDEELANYERENDERPANIYDTNSVLKVINKPWRSARIACLLHRCGEVAGTNLFRKRWHNENFIDYNSRPKDDIPSWWISTKWSSSKVESGENEAGRSNGGQNNYMKDVEIVQID</sequence>
<accession>A0ACA9NLM9</accession>
<evidence type="ECO:0000313" key="1">
    <source>
        <dbReference type="EMBL" id="CAG8655212.1"/>
    </source>
</evidence>
<proteinExistence type="predicted"/>
<feature type="non-terminal residue" evidence="1">
    <location>
        <position position="1"/>
    </location>
</feature>
<keyword evidence="2" id="KW-1185">Reference proteome</keyword>
<comment type="caution">
    <text evidence="1">The sequence shown here is derived from an EMBL/GenBank/DDBJ whole genome shotgun (WGS) entry which is preliminary data.</text>
</comment>
<organism evidence="1 2">
    <name type="scientific">Dentiscutata heterogama</name>
    <dbReference type="NCBI Taxonomy" id="1316150"/>
    <lineage>
        <taxon>Eukaryota</taxon>
        <taxon>Fungi</taxon>
        <taxon>Fungi incertae sedis</taxon>
        <taxon>Mucoromycota</taxon>
        <taxon>Glomeromycotina</taxon>
        <taxon>Glomeromycetes</taxon>
        <taxon>Diversisporales</taxon>
        <taxon>Gigasporaceae</taxon>
        <taxon>Dentiscutata</taxon>
    </lineage>
</organism>
<gene>
    <name evidence="1" type="ORF">DHETER_LOCUS9488</name>
</gene>
<dbReference type="EMBL" id="CAJVPU010016752">
    <property type="protein sequence ID" value="CAG8655212.1"/>
    <property type="molecule type" value="Genomic_DNA"/>
</dbReference>